<gene>
    <name evidence="1" type="ORF">F443_16332</name>
</gene>
<evidence type="ECO:0000313" key="2">
    <source>
        <dbReference type="Proteomes" id="UP000018721"/>
    </source>
</evidence>
<organism evidence="1 2">
    <name type="scientific">Phytophthora nicotianae P1569</name>
    <dbReference type="NCBI Taxonomy" id="1317065"/>
    <lineage>
        <taxon>Eukaryota</taxon>
        <taxon>Sar</taxon>
        <taxon>Stramenopiles</taxon>
        <taxon>Oomycota</taxon>
        <taxon>Peronosporomycetes</taxon>
        <taxon>Peronosporales</taxon>
        <taxon>Peronosporaceae</taxon>
        <taxon>Phytophthora</taxon>
    </lineage>
</organism>
<evidence type="ECO:0000313" key="1">
    <source>
        <dbReference type="EMBL" id="ETI37805.1"/>
    </source>
</evidence>
<comment type="caution">
    <text evidence="1">The sequence shown here is derived from an EMBL/GenBank/DDBJ whole genome shotgun (WGS) entry which is preliminary data.</text>
</comment>
<protein>
    <submittedName>
        <fullName evidence="1">Uncharacterized protein</fullName>
    </submittedName>
</protein>
<name>V9EF17_PHYNI</name>
<accession>V9EF17</accession>
<dbReference type="Proteomes" id="UP000018721">
    <property type="component" value="Unassembled WGS sequence"/>
</dbReference>
<dbReference type="EMBL" id="ANIZ01002865">
    <property type="protein sequence ID" value="ETI37805.1"/>
    <property type="molecule type" value="Genomic_DNA"/>
</dbReference>
<reference evidence="1 2" key="1">
    <citation type="submission" date="2013-11" db="EMBL/GenBank/DDBJ databases">
        <title>The Genome Sequence of Phytophthora parasitica P1569.</title>
        <authorList>
            <consortium name="The Broad Institute Genomics Platform"/>
            <person name="Russ C."/>
            <person name="Tyler B."/>
            <person name="Panabieres F."/>
            <person name="Shan W."/>
            <person name="Tripathy S."/>
            <person name="Grunwald N."/>
            <person name="Machado M."/>
            <person name="Johnson C.S."/>
            <person name="Arredondo F."/>
            <person name="Hong C."/>
            <person name="Coffey M."/>
            <person name="Young S.K."/>
            <person name="Zeng Q."/>
            <person name="Gargeya S."/>
            <person name="Fitzgerald M."/>
            <person name="Abouelleil A."/>
            <person name="Alvarado L."/>
            <person name="Chapman S.B."/>
            <person name="Gainer-Dewar J."/>
            <person name="Goldberg J."/>
            <person name="Griggs A."/>
            <person name="Gujja S."/>
            <person name="Hansen M."/>
            <person name="Howarth C."/>
            <person name="Imamovic A."/>
            <person name="Ireland A."/>
            <person name="Larimer J."/>
            <person name="McCowan C."/>
            <person name="Murphy C."/>
            <person name="Pearson M."/>
            <person name="Poon T.W."/>
            <person name="Priest M."/>
            <person name="Roberts A."/>
            <person name="Saif S."/>
            <person name="Shea T."/>
            <person name="Sykes S."/>
            <person name="Wortman J."/>
            <person name="Nusbaum C."/>
            <person name="Birren B."/>
        </authorList>
    </citation>
    <scope>NUCLEOTIDE SEQUENCE [LARGE SCALE GENOMIC DNA]</scope>
    <source>
        <strain evidence="1 2">P1569</strain>
    </source>
</reference>
<sequence>MSVDTHAGTTTNTRICDGVGLVDTSYVESTHREEKFGFQLEQCTKRQAMLPPERFKTYVEARGIFTPLRGVHHSGGYIPGSKHYTGVVHHSAHHGAGHHGSSGGHYG</sequence>
<keyword evidence="2" id="KW-1185">Reference proteome</keyword>
<proteinExistence type="predicted"/>
<dbReference type="HOGENOM" id="CLU_2215160_0_0_1"/>
<dbReference type="AlphaFoldDB" id="V9EF17"/>